<dbReference type="Proteomes" id="UP000298416">
    <property type="component" value="Unassembled WGS sequence"/>
</dbReference>
<dbReference type="PANTHER" id="PTHR46537:SF3">
    <property type="entry name" value="E3 UBIQUITIN-PROTEIN LIGASE RING1A"/>
    <property type="match status" value="1"/>
</dbReference>
<sequence>MECPACRMHCASRRSLRDDLVFDKLISCVFPDLDLYEKEELVLYEEEKKVNEQLQASMNECHQRQAEASRQRKGKVAAARVDQECSRQSGSMLEFGGPSNGDTSGQIYKDDHHRPAVSAIPTPCIVADQEGAEGASSPANTNLPGWGGAGFRSQARRAATGKGTHSSRAERLAEHLANVEKSDNHKHVVTAHLQSDKLIWLKDCNDSALADVEAERLLAEKKN</sequence>
<protein>
    <submittedName>
        <fullName evidence="2">Uncharacterized protein</fullName>
    </submittedName>
</protein>
<keyword evidence="3" id="KW-1185">Reference proteome</keyword>
<organism evidence="2">
    <name type="scientific">Salvia splendens</name>
    <name type="common">Scarlet sage</name>
    <dbReference type="NCBI Taxonomy" id="180675"/>
    <lineage>
        <taxon>Eukaryota</taxon>
        <taxon>Viridiplantae</taxon>
        <taxon>Streptophyta</taxon>
        <taxon>Embryophyta</taxon>
        <taxon>Tracheophyta</taxon>
        <taxon>Spermatophyta</taxon>
        <taxon>Magnoliopsida</taxon>
        <taxon>eudicotyledons</taxon>
        <taxon>Gunneridae</taxon>
        <taxon>Pentapetalae</taxon>
        <taxon>asterids</taxon>
        <taxon>lamiids</taxon>
        <taxon>Lamiales</taxon>
        <taxon>Lamiaceae</taxon>
        <taxon>Nepetoideae</taxon>
        <taxon>Mentheae</taxon>
        <taxon>Salviinae</taxon>
        <taxon>Salvia</taxon>
        <taxon>Salvia subgen. Calosphace</taxon>
        <taxon>core Calosphace</taxon>
    </lineage>
</organism>
<proteinExistence type="predicted"/>
<reference evidence="2" key="2">
    <citation type="submission" date="2020-08" db="EMBL/GenBank/DDBJ databases">
        <title>Plant Genome Project.</title>
        <authorList>
            <person name="Zhang R.-G."/>
        </authorList>
    </citation>
    <scope>NUCLEOTIDE SEQUENCE</scope>
    <source>
        <strain evidence="2">Huo1</strain>
        <tissue evidence="2">Leaf</tissue>
    </source>
</reference>
<feature type="region of interest" description="Disordered" evidence="1">
    <location>
        <begin position="66"/>
        <end position="106"/>
    </location>
</feature>
<dbReference type="PANTHER" id="PTHR46537">
    <property type="entry name" value="OS11G0578200 PROTEIN"/>
    <property type="match status" value="1"/>
</dbReference>
<accession>A0A8X8Y5C7</accession>
<name>A0A8X8Y5C7_SALSN</name>
<reference evidence="2" key="1">
    <citation type="submission" date="2018-01" db="EMBL/GenBank/DDBJ databases">
        <authorList>
            <person name="Mao J.F."/>
        </authorList>
    </citation>
    <scope>NUCLEOTIDE SEQUENCE</scope>
    <source>
        <strain evidence="2">Huo1</strain>
        <tissue evidence="2">Leaf</tissue>
    </source>
</reference>
<evidence type="ECO:0000256" key="1">
    <source>
        <dbReference type="SAM" id="MobiDB-lite"/>
    </source>
</evidence>
<comment type="caution">
    <text evidence="2">The sequence shown here is derived from an EMBL/GenBank/DDBJ whole genome shotgun (WGS) entry which is preliminary data.</text>
</comment>
<dbReference type="InterPro" id="IPR044592">
    <property type="entry name" value="RING1A/B"/>
</dbReference>
<dbReference type="EMBL" id="PNBA02000005">
    <property type="protein sequence ID" value="KAG6423708.1"/>
    <property type="molecule type" value="Genomic_DNA"/>
</dbReference>
<evidence type="ECO:0000313" key="3">
    <source>
        <dbReference type="Proteomes" id="UP000298416"/>
    </source>
</evidence>
<dbReference type="AlphaFoldDB" id="A0A8X8Y5C7"/>
<gene>
    <name evidence="2" type="ORF">SASPL_114111</name>
</gene>
<evidence type="ECO:0000313" key="2">
    <source>
        <dbReference type="EMBL" id="KAG6423708.1"/>
    </source>
</evidence>